<keyword evidence="4 9" id="KW-1003">Cell membrane</keyword>
<dbReference type="PANTHER" id="PTHR34308">
    <property type="entry name" value="COBALAMIN BIOSYNTHESIS PROTEIN CBIB"/>
    <property type="match status" value="1"/>
</dbReference>
<sequence>MIISAFTLALALAALLLEGFFSYPPKVYAAIGHPVGWIGALIKLLDDKLNASGATPDAKRNGGIATIAIIVVVTGAVAYFFSDWAGHGIIGFVLLAAVASSLVAQRSLYDHVEEVARALQLEGLPAAREKVGKLVGRDTAELDEAGVARAAIESLAENFSDGVVAPTFYTVLFGVFGGAIYKAVNTADSMIGHKNEKYRVFGEATAKLDDLLNLPASRISAVWLAIAAALTPGADWRGAKDAVLRDASRHRSPNAGWPEAAVAGALGYKLAGPRVYNGETIEDATMGNGRSELNFADVKRALTLYRKACFVQIGVLAALLLLVIW</sequence>
<reference evidence="10 11" key="1">
    <citation type="submission" date="2019-11" db="EMBL/GenBank/DDBJ databases">
        <title>Whole-genome sequence of a Rhodoblastus acidophilus DSM 142.</title>
        <authorList>
            <person name="Kyndt J.A."/>
            <person name="Meyer T.E."/>
        </authorList>
    </citation>
    <scope>NUCLEOTIDE SEQUENCE [LARGE SCALE GENOMIC DNA]</scope>
    <source>
        <strain evidence="10 11">DSM 142</strain>
    </source>
</reference>
<dbReference type="GO" id="GO:0009236">
    <property type="term" value="P:cobalamin biosynthetic process"/>
    <property type="evidence" value="ECO:0007669"/>
    <property type="project" value="UniProtKB-UniRule"/>
</dbReference>
<dbReference type="InterPro" id="IPR004485">
    <property type="entry name" value="Cobalamin_biosynth_CobD/CbiB"/>
</dbReference>
<dbReference type="HAMAP" id="MF_00024">
    <property type="entry name" value="CobD_CbiB"/>
    <property type="match status" value="1"/>
</dbReference>
<evidence type="ECO:0000256" key="7">
    <source>
        <dbReference type="ARBA" id="ARBA00022989"/>
    </source>
</evidence>
<protein>
    <recommendedName>
        <fullName evidence="9">Cobalamin biosynthesis protein CobD</fullName>
    </recommendedName>
</protein>
<dbReference type="OrthoDB" id="9811967at2"/>
<evidence type="ECO:0000256" key="3">
    <source>
        <dbReference type="ARBA" id="ARBA00006263"/>
    </source>
</evidence>
<evidence type="ECO:0000256" key="6">
    <source>
        <dbReference type="ARBA" id="ARBA00022692"/>
    </source>
</evidence>
<evidence type="ECO:0000313" key="11">
    <source>
        <dbReference type="Proteomes" id="UP000439113"/>
    </source>
</evidence>
<comment type="function">
    <text evidence="9">Converts cobyric acid to cobinamide by the addition of aminopropanol on the F carboxylic group.</text>
</comment>
<dbReference type="NCBIfam" id="TIGR00380">
    <property type="entry name" value="cobal_cbiB"/>
    <property type="match status" value="1"/>
</dbReference>
<dbReference type="RefSeq" id="WP_155444314.1">
    <property type="nucleotide sequence ID" value="NZ_JAOQNR010000001.1"/>
</dbReference>
<dbReference type="EMBL" id="WNKS01000001">
    <property type="protein sequence ID" value="MTV29661.1"/>
    <property type="molecule type" value="Genomic_DNA"/>
</dbReference>
<comment type="similarity">
    <text evidence="3 9">Belongs to the CobD/CbiB family.</text>
</comment>
<evidence type="ECO:0000256" key="1">
    <source>
        <dbReference type="ARBA" id="ARBA00004651"/>
    </source>
</evidence>
<proteinExistence type="inferred from homology"/>
<feature type="transmembrane region" description="Helical" evidence="9">
    <location>
        <begin position="88"/>
        <end position="109"/>
    </location>
</feature>
<feature type="transmembrane region" description="Helical" evidence="9">
    <location>
        <begin position="304"/>
        <end position="324"/>
    </location>
</feature>
<evidence type="ECO:0000256" key="4">
    <source>
        <dbReference type="ARBA" id="ARBA00022475"/>
    </source>
</evidence>
<dbReference type="Proteomes" id="UP000439113">
    <property type="component" value="Unassembled WGS sequence"/>
</dbReference>
<keyword evidence="7 9" id="KW-1133">Transmembrane helix</keyword>
<feature type="transmembrane region" description="Helical" evidence="9">
    <location>
        <begin position="62"/>
        <end position="81"/>
    </location>
</feature>
<comment type="caution">
    <text evidence="10">The sequence shown here is derived from an EMBL/GenBank/DDBJ whole genome shotgun (WGS) entry which is preliminary data.</text>
</comment>
<dbReference type="PANTHER" id="PTHR34308:SF1">
    <property type="entry name" value="COBALAMIN BIOSYNTHESIS PROTEIN CBIB"/>
    <property type="match status" value="1"/>
</dbReference>
<evidence type="ECO:0000313" key="10">
    <source>
        <dbReference type="EMBL" id="MTV29661.1"/>
    </source>
</evidence>
<dbReference type="AlphaFoldDB" id="A0A6N8DK98"/>
<dbReference type="GO" id="GO:0005886">
    <property type="term" value="C:plasma membrane"/>
    <property type="evidence" value="ECO:0007669"/>
    <property type="project" value="UniProtKB-SubCell"/>
</dbReference>
<keyword evidence="6 9" id="KW-0812">Transmembrane</keyword>
<name>A0A6N8DK98_RHOAC</name>
<gene>
    <name evidence="9 10" type="primary">cobD</name>
    <name evidence="10" type="ORF">GJ654_01490</name>
</gene>
<dbReference type="Pfam" id="PF03186">
    <property type="entry name" value="CobD_Cbib"/>
    <property type="match status" value="1"/>
</dbReference>
<evidence type="ECO:0000256" key="8">
    <source>
        <dbReference type="ARBA" id="ARBA00023136"/>
    </source>
</evidence>
<dbReference type="UniPathway" id="UPA00148"/>
<accession>A0A6N8DK98</accession>
<comment type="subcellular location">
    <subcellularLocation>
        <location evidence="1 9">Cell membrane</location>
        <topology evidence="1 9">Multi-pass membrane protein</topology>
    </subcellularLocation>
</comment>
<keyword evidence="8 9" id="KW-0472">Membrane</keyword>
<evidence type="ECO:0000256" key="2">
    <source>
        <dbReference type="ARBA" id="ARBA00004953"/>
    </source>
</evidence>
<keyword evidence="5 9" id="KW-0169">Cobalamin biosynthesis</keyword>
<comment type="caution">
    <text evidence="9">Lacks conserved residue(s) required for the propagation of feature annotation.</text>
</comment>
<dbReference type="GO" id="GO:0015420">
    <property type="term" value="F:ABC-type vitamin B12 transporter activity"/>
    <property type="evidence" value="ECO:0007669"/>
    <property type="project" value="UniProtKB-UniRule"/>
</dbReference>
<evidence type="ECO:0000256" key="9">
    <source>
        <dbReference type="HAMAP-Rule" id="MF_00024"/>
    </source>
</evidence>
<feature type="transmembrane region" description="Helical" evidence="9">
    <location>
        <begin position="163"/>
        <end position="184"/>
    </location>
</feature>
<comment type="pathway">
    <text evidence="2 9">Cofactor biosynthesis; adenosylcobalamin biosynthesis.</text>
</comment>
<organism evidence="10 11">
    <name type="scientific">Rhodoblastus acidophilus</name>
    <name type="common">Rhodopseudomonas acidophila</name>
    <dbReference type="NCBI Taxonomy" id="1074"/>
    <lineage>
        <taxon>Bacteria</taxon>
        <taxon>Pseudomonadati</taxon>
        <taxon>Pseudomonadota</taxon>
        <taxon>Alphaproteobacteria</taxon>
        <taxon>Hyphomicrobiales</taxon>
        <taxon>Rhodoblastaceae</taxon>
        <taxon>Rhodoblastus</taxon>
    </lineage>
</organism>
<dbReference type="GO" id="GO:0048472">
    <property type="term" value="F:threonine-phosphate decarboxylase activity"/>
    <property type="evidence" value="ECO:0007669"/>
    <property type="project" value="InterPro"/>
</dbReference>
<evidence type="ECO:0000256" key="5">
    <source>
        <dbReference type="ARBA" id="ARBA00022573"/>
    </source>
</evidence>